<evidence type="ECO:0000313" key="1">
    <source>
        <dbReference type="EMBL" id="SKB08398.1"/>
    </source>
</evidence>
<reference evidence="2" key="1">
    <citation type="submission" date="2017-02" db="EMBL/GenBank/DDBJ databases">
        <authorList>
            <person name="Varghese N."/>
            <person name="Submissions S."/>
        </authorList>
    </citation>
    <scope>NUCLEOTIDE SEQUENCE [LARGE SCALE GENOMIC DNA]</scope>
    <source>
        <strain evidence="2">9H-4</strain>
    </source>
</reference>
<dbReference type="STRING" id="1736691.SAMN06295964_2144"/>
<dbReference type="EMBL" id="LT796768">
    <property type="protein sequence ID" value="SKB08398.1"/>
    <property type="molecule type" value="Genomic_DNA"/>
</dbReference>
<evidence type="ECO:0000313" key="2">
    <source>
        <dbReference type="Proteomes" id="UP000191040"/>
    </source>
</evidence>
<name>A0A1T4Z3H7_9ACTN</name>
<sequence length="440" mass="44591">MTTRFPVRFILPVIALLLVGAVWFVPEPEPPVVAGGSQTVEVRQTVWACPVQSGWTVAAGQVAPGTEAVARPIPSEAAADPVWAQADRWRTAEPGGDALVLEQSGEGSGSVGYVAGTTKGDAVLGACPAVVDEAWFTGLGDRGRSDATITLVNLGENRAVADLTWWGTNGPIQSLDTSGLVVEAGQQREIEVDRVAAGEGVVAAHVSRRRGSLTAMALDAGPGGTDLLTPAPGPATEQVLAGLPEGDGTRLALVNPGTSTAHVAVAVRGPEGSFAAQGLEDVTVEPESTRVVAIPGSVDLDRASLAITSDLPVVASASVETDGDVARIAPAPSLTGPAVVPVRLGGTAVRTVLTSKDAAEVQVEAFSASMESLGTSQVVLQAGVSALVPAPKGRPAYLVLTPKEGQQVMAGAWQVDGDRVAATAVRPAPVSVIAPGVSVR</sequence>
<gene>
    <name evidence="1" type="ORF">SAMN06295964_2144</name>
</gene>
<accession>A0A1T4Z3H7</accession>
<organism evidence="1 2">
    <name type="scientific">Aeromicrobium choanae</name>
    <dbReference type="NCBI Taxonomy" id="1736691"/>
    <lineage>
        <taxon>Bacteria</taxon>
        <taxon>Bacillati</taxon>
        <taxon>Actinomycetota</taxon>
        <taxon>Actinomycetes</taxon>
        <taxon>Propionibacteriales</taxon>
        <taxon>Nocardioidaceae</taxon>
        <taxon>Aeromicrobium</taxon>
    </lineage>
</organism>
<dbReference type="OrthoDB" id="3729011at2"/>
<dbReference type="Proteomes" id="UP000191040">
    <property type="component" value="Chromosome I"/>
</dbReference>
<dbReference type="InterPro" id="IPR043777">
    <property type="entry name" value="DUF5719"/>
</dbReference>
<proteinExistence type="predicted"/>
<keyword evidence="2" id="KW-1185">Reference proteome</keyword>
<dbReference type="Pfam" id="PF18986">
    <property type="entry name" value="DUF5719"/>
    <property type="match status" value="1"/>
</dbReference>
<dbReference type="AlphaFoldDB" id="A0A1T4Z3H7"/>
<protein>
    <submittedName>
        <fullName evidence="1">Uncharacterized protein</fullName>
    </submittedName>
</protein>
<dbReference type="RefSeq" id="WP_078700147.1">
    <property type="nucleotide sequence ID" value="NZ_LT796768.1"/>
</dbReference>